<dbReference type="AlphaFoldDB" id="A0A8J7P9E1"/>
<accession>A0A8J7P9E1</accession>
<organism evidence="1 2">
    <name type="scientific">Candidatus Obscuribacter phosphatis</name>
    <dbReference type="NCBI Taxonomy" id="1906157"/>
    <lineage>
        <taxon>Bacteria</taxon>
        <taxon>Bacillati</taxon>
        <taxon>Candidatus Melainabacteria</taxon>
        <taxon>Candidatus Obscuribacterales</taxon>
        <taxon>Candidatus Obscuribacteraceae</taxon>
        <taxon>Candidatus Obscuribacter</taxon>
    </lineage>
</organism>
<evidence type="ECO:0000313" key="1">
    <source>
        <dbReference type="EMBL" id="MBN8661486.1"/>
    </source>
</evidence>
<reference evidence="1" key="1">
    <citation type="submission" date="2021-02" db="EMBL/GenBank/DDBJ databases">
        <title>Genome-Resolved Metagenomics of a Microbial Community Performing Photosynthetic Biological Nutrient Removal.</title>
        <authorList>
            <person name="Mcdaniel E.A."/>
        </authorList>
    </citation>
    <scope>NUCLEOTIDE SEQUENCE</scope>
    <source>
        <strain evidence="1">UWPOB_OBS1</strain>
    </source>
</reference>
<name>A0A8J7P9E1_9BACT</name>
<evidence type="ECO:0000313" key="2">
    <source>
        <dbReference type="Proteomes" id="UP000664277"/>
    </source>
</evidence>
<dbReference type="EMBL" id="JAFLCK010000021">
    <property type="protein sequence ID" value="MBN8661486.1"/>
    <property type="molecule type" value="Genomic_DNA"/>
</dbReference>
<sequence length="167" mass="19144">MNPLLSLCLTAVLSQPNIAVPAPVSSVHGHSQKLDVLKPVFDELNSGHLLTLDYLQKFTGKKFHPVAGEFREFETDFLRHKPIQRVRTCVLKEDDMRVVEFKVNQDRTITPEDVVAKLGRWTREGDESEKLWSEDFVAIYQKDWGEIRFDFKGKTKPILSAVYVSAK</sequence>
<dbReference type="Proteomes" id="UP000664277">
    <property type="component" value="Unassembled WGS sequence"/>
</dbReference>
<proteinExistence type="predicted"/>
<comment type="caution">
    <text evidence="1">The sequence shown here is derived from an EMBL/GenBank/DDBJ whole genome shotgun (WGS) entry which is preliminary data.</text>
</comment>
<gene>
    <name evidence="1" type="ORF">J0M35_14060</name>
</gene>
<protein>
    <submittedName>
        <fullName evidence="1">Uncharacterized protein</fullName>
    </submittedName>
</protein>